<evidence type="ECO:0000313" key="4">
    <source>
        <dbReference type="Proteomes" id="UP000325313"/>
    </source>
</evidence>
<reference evidence="3 4" key="1">
    <citation type="submission" date="2019-05" db="EMBL/GenBank/DDBJ databases">
        <title>Emergence of the Ug99 lineage of the wheat stem rust pathogen through somatic hybridization.</title>
        <authorList>
            <person name="Li F."/>
            <person name="Upadhyaya N.M."/>
            <person name="Sperschneider J."/>
            <person name="Matny O."/>
            <person name="Nguyen-Phuc H."/>
            <person name="Mago R."/>
            <person name="Raley C."/>
            <person name="Miller M.E."/>
            <person name="Silverstein K.A.T."/>
            <person name="Henningsen E."/>
            <person name="Hirsch C.D."/>
            <person name="Visser B."/>
            <person name="Pretorius Z.A."/>
            <person name="Steffenson B.J."/>
            <person name="Schwessinger B."/>
            <person name="Dodds P.N."/>
            <person name="Figueroa M."/>
        </authorList>
    </citation>
    <scope>NUCLEOTIDE SEQUENCE [LARGE SCALE GENOMIC DNA]</scope>
    <source>
        <strain evidence="1">21-0</strain>
        <strain evidence="2 4">Ug99</strain>
    </source>
</reference>
<dbReference type="EMBL" id="VDEP01000173">
    <property type="protein sequence ID" value="KAA1125973.1"/>
    <property type="molecule type" value="Genomic_DNA"/>
</dbReference>
<organism evidence="1 3">
    <name type="scientific">Puccinia graminis f. sp. tritici</name>
    <dbReference type="NCBI Taxonomy" id="56615"/>
    <lineage>
        <taxon>Eukaryota</taxon>
        <taxon>Fungi</taxon>
        <taxon>Dikarya</taxon>
        <taxon>Basidiomycota</taxon>
        <taxon>Pucciniomycotina</taxon>
        <taxon>Pucciniomycetes</taxon>
        <taxon>Pucciniales</taxon>
        <taxon>Pucciniaceae</taxon>
        <taxon>Puccinia</taxon>
    </lineage>
</organism>
<comment type="caution">
    <text evidence="1">The sequence shown here is derived from an EMBL/GenBank/DDBJ whole genome shotgun (WGS) entry which is preliminary data.</text>
</comment>
<sequence>MSVSIKAFTPIQLLWLKDMQLWVDKILEEVEPAPTKESPCPDASGWEGHIITQGKINSGAPDLRIPLSAVPNVMACWNARRNRLGRGPIVPIGIPDAGSSGHAGGAAQY</sequence>
<dbReference type="EMBL" id="VSWC01000066">
    <property type="protein sequence ID" value="KAA1097795.1"/>
    <property type="molecule type" value="Genomic_DNA"/>
</dbReference>
<evidence type="ECO:0000313" key="2">
    <source>
        <dbReference type="EMBL" id="KAA1125973.1"/>
    </source>
</evidence>
<protein>
    <submittedName>
        <fullName evidence="1">Uncharacterized protein</fullName>
    </submittedName>
</protein>
<dbReference type="OrthoDB" id="2513458at2759"/>
<dbReference type="Proteomes" id="UP000325313">
    <property type="component" value="Unassembled WGS sequence"/>
</dbReference>
<evidence type="ECO:0000313" key="1">
    <source>
        <dbReference type="EMBL" id="KAA1097795.1"/>
    </source>
</evidence>
<gene>
    <name evidence="1" type="ORF">PGT21_050176</name>
    <name evidence="2" type="ORF">PGTUg99_050124</name>
</gene>
<proteinExistence type="predicted"/>
<evidence type="ECO:0000313" key="3">
    <source>
        <dbReference type="Proteomes" id="UP000324748"/>
    </source>
</evidence>
<dbReference type="Proteomes" id="UP000324748">
    <property type="component" value="Unassembled WGS sequence"/>
</dbReference>
<name>A0A5B0P8C6_PUCGR</name>
<keyword evidence="3" id="KW-1185">Reference proteome</keyword>
<accession>A0A5B0P8C6</accession>
<dbReference type="AlphaFoldDB" id="A0A5B0P8C6"/>